<dbReference type="AlphaFoldDB" id="A0A9W9HQX7"/>
<dbReference type="EMBL" id="JAPQKN010000007">
    <property type="protein sequence ID" value="KAJ5153010.1"/>
    <property type="molecule type" value="Genomic_DNA"/>
</dbReference>
<dbReference type="Proteomes" id="UP001149163">
    <property type="component" value="Unassembled WGS sequence"/>
</dbReference>
<protein>
    <submittedName>
        <fullName evidence="2">Uncharacterized protein</fullName>
    </submittedName>
</protein>
<reference evidence="2" key="2">
    <citation type="journal article" date="2023" name="IMA Fungus">
        <title>Comparative genomic study of the Penicillium genus elucidates a diverse pangenome and 15 lateral gene transfer events.</title>
        <authorList>
            <person name="Petersen C."/>
            <person name="Sorensen T."/>
            <person name="Nielsen M.R."/>
            <person name="Sondergaard T.E."/>
            <person name="Sorensen J.L."/>
            <person name="Fitzpatrick D.A."/>
            <person name="Frisvad J.C."/>
            <person name="Nielsen K.L."/>
        </authorList>
    </citation>
    <scope>NUCLEOTIDE SEQUENCE</scope>
    <source>
        <strain evidence="2">IBT 26290</strain>
    </source>
</reference>
<feature type="region of interest" description="Disordered" evidence="1">
    <location>
        <begin position="1"/>
        <end position="25"/>
    </location>
</feature>
<sequence length="97" mass="11543">MLSVERSTGPFWIEDEEGPMSGHLRRDRGWMEGEVDYRGQSARRMVYFFKFRDEAAEQNYKDKICKMKRTRDGRIIMNAIETFFDNLEDLGMLGYES</sequence>
<accession>A0A9W9HQX7</accession>
<name>A0A9W9HQX7_9EURO</name>
<evidence type="ECO:0000256" key="1">
    <source>
        <dbReference type="SAM" id="MobiDB-lite"/>
    </source>
</evidence>
<evidence type="ECO:0000313" key="2">
    <source>
        <dbReference type="EMBL" id="KAJ5153010.1"/>
    </source>
</evidence>
<organism evidence="2 3">
    <name type="scientific">Penicillium canariense</name>
    <dbReference type="NCBI Taxonomy" id="189055"/>
    <lineage>
        <taxon>Eukaryota</taxon>
        <taxon>Fungi</taxon>
        <taxon>Dikarya</taxon>
        <taxon>Ascomycota</taxon>
        <taxon>Pezizomycotina</taxon>
        <taxon>Eurotiomycetes</taxon>
        <taxon>Eurotiomycetidae</taxon>
        <taxon>Eurotiales</taxon>
        <taxon>Aspergillaceae</taxon>
        <taxon>Penicillium</taxon>
    </lineage>
</organism>
<dbReference type="GeneID" id="81430788"/>
<gene>
    <name evidence="2" type="ORF">N7482_009488</name>
</gene>
<evidence type="ECO:0000313" key="3">
    <source>
        <dbReference type="Proteomes" id="UP001149163"/>
    </source>
</evidence>
<reference evidence="2" key="1">
    <citation type="submission" date="2022-11" db="EMBL/GenBank/DDBJ databases">
        <authorList>
            <person name="Petersen C."/>
        </authorList>
    </citation>
    <scope>NUCLEOTIDE SEQUENCE</scope>
    <source>
        <strain evidence="2">IBT 26290</strain>
    </source>
</reference>
<proteinExistence type="predicted"/>
<dbReference type="OrthoDB" id="4993731at2759"/>
<dbReference type="RefSeq" id="XP_056539318.1">
    <property type="nucleotide sequence ID" value="XM_056691612.1"/>
</dbReference>
<comment type="caution">
    <text evidence="2">The sequence shown here is derived from an EMBL/GenBank/DDBJ whole genome shotgun (WGS) entry which is preliminary data.</text>
</comment>
<keyword evidence="3" id="KW-1185">Reference proteome</keyword>